<evidence type="ECO:0000256" key="4">
    <source>
        <dbReference type="ARBA" id="ARBA00022723"/>
    </source>
</evidence>
<keyword evidence="9" id="KW-1015">Disulfide bond</keyword>
<dbReference type="STRING" id="1163406.A0A0L0NDS6"/>
<dbReference type="PANTHER" id="PTHR47466:SF1">
    <property type="entry name" value="METALLOPROTEASE MEP1 (AFU_ORTHOLOGUE AFUA_1G07730)-RELATED"/>
    <property type="match status" value="1"/>
</dbReference>
<evidence type="ECO:0000256" key="10">
    <source>
        <dbReference type="SAM" id="SignalP"/>
    </source>
</evidence>
<feature type="signal peptide" evidence="10">
    <location>
        <begin position="1"/>
        <end position="18"/>
    </location>
</feature>
<comment type="function">
    <text evidence="1">Secreted metalloproteinase that allows assimilation of proteinaceous substrates.</text>
</comment>
<evidence type="ECO:0000256" key="6">
    <source>
        <dbReference type="ARBA" id="ARBA00022801"/>
    </source>
</evidence>
<evidence type="ECO:0000313" key="12">
    <source>
        <dbReference type="EMBL" id="KND92196.1"/>
    </source>
</evidence>
<dbReference type="InterPro" id="IPR008754">
    <property type="entry name" value="Peptidase_M43"/>
</dbReference>
<evidence type="ECO:0000256" key="3">
    <source>
        <dbReference type="ARBA" id="ARBA00022670"/>
    </source>
</evidence>
<evidence type="ECO:0000259" key="11">
    <source>
        <dbReference type="Pfam" id="PF05572"/>
    </source>
</evidence>
<evidence type="ECO:0000256" key="2">
    <source>
        <dbReference type="ARBA" id="ARBA00008721"/>
    </source>
</evidence>
<keyword evidence="6" id="KW-0378">Hydrolase</keyword>
<accession>A0A0L0NDS6</accession>
<dbReference type="PANTHER" id="PTHR47466">
    <property type="match status" value="1"/>
</dbReference>
<dbReference type="GO" id="GO:0006508">
    <property type="term" value="P:proteolysis"/>
    <property type="evidence" value="ECO:0007669"/>
    <property type="project" value="UniProtKB-KW"/>
</dbReference>
<dbReference type="AlphaFoldDB" id="A0A0L0NDS6"/>
<protein>
    <submittedName>
        <fullName evidence="12">Extracellular metalloprotease</fullName>
    </submittedName>
</protein>
<dbReference type="InterPro" id="IPR024079">
    <property type="entry name" value="MetalloPept_cat_dom_sf"/>
</dbReference>
<evidence type="ECO:0000256" key="7">
    <source>
        <dbReference type="ARBA" id="ARBA00022833"/>
    </source>
</evidence>
<dbReference type="Gene3D" id="3.40.390.10">
    <property type="entry name" value="Collagenase (Catalytic Domain)"/>
    <property type="match status" value="1"/>
</dbReference>
<dbReference type="SUPFAM" id="SSF55486">
    <property type="entry name" value="Metalloproteases ('zincins'), catalytic domain"/>
    <property type="match status" value="1"/>
</dbReference>
<evidence type="ECO:0000256" key="1">
    <source>
        <dbReference type="ARBA" id="ARBA00003174"/>
    </source>
</evidence>
<proteinExistence type="inferred from homology"/>
<keyword evidence="3 12" id="KW-0645">Protease</keyword>
<dbReference type="GO" id="GO:0008237">
    <property type="term" value="F:metallopeptidase activity"/>
    <property type="evidence" value="ECO:0007669"/>
    <property type="project" value="UniProtKB-KW"/>
</dbReference>
<feature type="domain" description="Peptidase M43 pregnancy-associated plasma-A" evidence="11">
    <location>
        <begin position="184"/>
        <end position="275"/>
    </location>
</feature>
<organism evidence="12 13">
    <name type="scientific">Tolypocladium ophioglossoides (strain CBS 100239)</name>
    <name type="common">Snaketongue truffleclub</name>
    <name type="synonym">Elaphocordyceps ophioglossoides</name>
    <dbReference type="NCBI Taxonomy" id="1163406"/>
    <lineage>
        <taxon>Eukaryota</taxon>
        <taxon>Fungi</taxon>
        <taxon>Dikarya</taxon>
        <taxon>Ascomycota</taxon>
        <taxon>Pezizomycotina</taxon>
        <taxon>Sordariomycetes</taxon>
        <taxon>Hypocreomycetidae</taxon>
        <taxon>Hypocreales</taxon>
        <taxon>Ophiocordycipitaceae</taxon>
        <taxon>Tolypocladium</taxon>
    </lineage>
</organism>
<evidence type="ECO:0000313" key="13">
    <source>
        <dbReference type="Proteomes" id="UP000036947"/>
    </source>
</evidence>
<dbReference type="CDD" id="cd04275">
    <property type="entry name" value="ZnMc_pappalysin_like"/>
    <property type="match status" value="1"/>
</dbReference>
<keyword evidence="8 12" id="KW-0482">Metalloprotease</keyword>
<name>A0A0L0NDS6_TOLOC</name>
<sequence>MAVKSMLAAGLMATVAMAATLGTQPELFGCGAPAPSEELVEISRQFLIQEAGLNEKSMVSAATIHVDTHVHILASDKSVAGGFVSADTVTKQMKVLNDNFANSGISFTLKSTDWTVNAGWAQFQDQLNMKKQLRKGTYGSLNLYFHTKVDNNLGVCYYPGNVQKGSDSWFQDGCDIISGSMPGGNAQNYNQGKTATHEVGHWFGLLHTFEGGCSGPGDYVDDTPAEASATNGCPIGRNSCPNRPGVDPIHNYMDYSYDSCYYEFTNGQNNRMKNMWQQYRAGK</sequence>
<evidence type="ECO:0000256" key="8">
    <source>
        <dbReference type="ARBA" id="ARBA00023049"/>
    </source>
</evidence>
<reference evidence="12 13" key="1">
    <citation type="journal article" date="2015" name="BMC Genomics">
        <title>The genome of the truffle-parasite Tolypocladium ophioglossoides and the evolution of antifungal peptaibiotics.</title>
        <authorList>
            <person name="Quandt C.A."/>
            <person name="Bushley K.E."/>
            <person name="Spatafora J.W."/>
        </authorList>
    </citation>
    <scope>NUCLEOTIDE SEQUENCE [LARGE SCALE GENOMIC DNA]</scope>
    <source>
        <strain evidence="12 13">CBS 100239</strain>
    </source>
</reference>
<feature type="chain" id="PRO_5005545011" evidence="10">
    <location>
        <begin position="19"/>
        <end position="283"/>
    </location>
</feature>
<dbReference type="Proteomes" id="UP000036947">
    <property type="component" value="Unassembled WGS sequence"/>
</dbReference>
<comment type="caution">
    <text evidence="12">The sequence shown here is derived from an EMBL/GenBank/DDBJ whole genome shotgun (WGS) entry which is preliminary data.</text>
</comment>
<evidence type="ECO:0000256" key="9">
    <source>
        <dbReference type="ARBA" id="ARBA00023157"/>
    </source>
</evidence>
<keyword evidence="4" id="KW-0479">Metal-binding</keyword>
<dbReference type="Pfam" id="PF05572">
    <property type="entry name" value="Peptidase_M43"/>
    <property type="match status" value="1"/>
</dbReference>
<dbReference type="GO" id="GO:0046872">
    <property type="term" value="F:metal ion binding"/>
    <property type="evidence" value="ECO:0007669"/>
    <property type="project" value="UniProtKB-KW"/>
</dbReference>
<comment type="similarity">
    <text evidence="2">Belongs to the peptidase M43B family.</text>
</comment>
<keyword evidence="5 10" id="KW-0732">Signal</keyword>
<dbReference type="EMBL" id="LFRF01000006">
    <property type="protein sequence ID" value="KND92196.1"/>
    <property type="molecule type" value="Genomic_DNA"/>
</dbReference>
<keyword evidence="7" id="KW-0862">Zinc</keyword>
<gene>
    <name evidence="12" type="ORF">TOPH_03059</name>
</gene>
<dbReference type="OrthoDB" id="536211at2759"/>
<evidence type="ECO:0000256" key="5">
    <source>
        <dbReference type="ARBA" id="ARBA00022729"/>
    </source>
</evidence>
<keyword evidence="13" id="KW-1185">Reference proteome</keyword>